<comment type="caution">
    <text evidence="1">The sequence shown here is derived from an EMBL/GenBank/DDBJ whole genome shotgun (WGS) entry which is preliminary data.</text>
</comment>
<evidence type="ECO:0000313" key="2">
    <source>
        <dbReference type="Proteomes" id="UP000297535"/>
    </source>
</evidence>
<dbReference type="OrthoDB" id="10004516at2"/>
<organism evidence="1 2">
    <name type="scientific">Methylobacterium nonmethylotrophicum</name>
    <dbReference type="NCBI Taxonomy" id="1141884"/>
    <lineage>
        <taxon>Bacteria</taxon>
        <taxon>Pseudomonadati</taxon>
        <taxon>Pseudomonadota</taxon>
        <taxon>Alphaproteobacteria</taxon>
        <taxon>Hyphomicrobiales</taxon>
        <taxon>Methylobacteriaceae</taxon>
        <taxon>Methylobacterium</taxon>
    </lineage>
</organism>
<evidence type="ECO:0000313" key="1">
    <source>
        <dbReference type="EMBL" id="TGD95236.1"/>
    </source>
</evidence>
<dbReference type="AlphaFoldDB" id="A0A4Z0NHI7"/>
<proteinExistence type="predicted"/>
<protein>
    <submittedName>
        <fullName evidence="1">Uncharacterized protein</fullName>
    </submittedName>
</protein>
<keyword evidence="2" id="KW-1185">Reference proteome</keyword>
<accession>A0A4Z0NHI7</accession>
<reference evidence="1 2" key="1">
    <citation type="submission" date="2019-04" db="EMBL/GenBank/DDBJ databases">
        <authorList>
            <person name="Feng G."/>
            <person name="Zhu H."/>
        </authorList>
    </citation>
    <scope>NUCLEOTIDE SEQUENCE [LARGE SCALE GENOMIC DNA]</scope>
    <source>
        <strain evidence="1 2">6HR-1</strain>
    </source>
</reference>
<name>A0A4Z0NHI7_9HYPH</name>
<dbReference type="EMBL" id="SRLB01000031">
    <property type="protein sequence ID" value="TGD95236.1"/>
    <property type="molecule type" value="Genomic_DNA"/>
</dbReference>
<dbReference type="RefSeq" id="WP_135418793.1">
    <property type="nucleotide sequence ID" value="NZ_SRLB01000031.1"/>
</dbReference>
<gene>
    <name evidence="1" type="ORF">EU555_28645</name>
</gene>
<dbReference type="Proteomes" id="UP000297535">
    <property type="component" value="Unassembled WGS sequence"/>
</dbReference>
<sequence>MTTRAHDVVQAFDVPMQSIALGLAGVLIEQRAIRAADRQEARAIRQATAALAYRRVMAEHRAKQEAKAIVAARADRYARQRQAAIIAARRAALGG</sequence>